<dbReference type="SUPFAM" id="SSF143456">
    <property type="entry name" value="VC0467-like"/>
    <property type="match status" value="1"/>
</dbReference>
<comment type="caution">
    <text evidence="3">The sequence shown here is derived from an EMBL/GenBank/DDBJ whole genome shotgun (WGS) entry which is preliminary data.</text>
</comment>
<dbReference type="NCBIfam" id="NF001266">
    <property type="entry name" value="PRK00228.1-1"/>
    <property type="match status" value="1"/>
</dbReference>
<evidence type="ECO:0000256" key="2">
    <source>
        <dbReference type="HAMAP-Rule" id="MF_00758"/>
    </source>
</evidence>
<keyword evidence="4" id="KW-1185">Reference proteome</keyword>
<dbReference type="HAMAP" id="MF_00758">
    <property type="entry name" value="UPF0301"/>
    <property type="match status" value="1"/>
</dbReference>
<dbReference type="PANTHER" id="PTHR30327">
    <property type="entry name" value="UNCHARACTERIZED PROTEIN YQGE"/>
    <property type="match status" value="1"/>
</dbReference>
<dbReference type="Pfam" id="PF02622">
    <property type="entry name" value="DUF179"/>
    <property type="match status" value="1"/>
</dbReference>
<dbReference type="PATRIC" id="fig|267850.7.peg.727"/>
<dbReference type="AlphaFoldDB" id="A0A063Y5U2"/>
<name>A0A063Y5U2_9GAMM</name>
<organism evidence="3 4">
    <name type="scientific">Nitrincola lacisaponensis</name>
    <dbReference type="NCBI Taxonomy" id="267850"/>
    <lineage>
        <taxon>Bacteria</taxon>
        <taxon>Pseudomonadati</taxon>
        <taxon>Pseudomonadota</taxon>
        <taxon>Gammaproteobacteria</taxon>
        <taxon>Oceanospirillales</taxon>
        <taxon>Oceanospirillaceae</taxon>
        <taxon>Nitrincola</taxon>
    </lineage>
</organism>
<dbReference type="Proteomes" id="UP000027318">
    <property type="component" value="Unassembled WGS sequence"/>
</dbReference>
<proteinExistence type="inferred from homology"/>
<dbReference type="PANTHER" id="PTHR30327:SF1">
    <property type="entry name" value="UPF0301 PROTEIN YQGE"/>
    <property type="match status" value="1"/>
</dbReference>
<dbReference type="InterPro" id="IPR003774">
    <property type="entry name" value="AlgH-like"/>
</dbReference>
<dbReference type="GO" id="GO:0005829">
    <property type="term" value="C:cytosol"/>
    <property type="evidence" value="ECO:0007669"/>
    <property type="project" value="TreeGrafter"/>
</dbReference>
<accession>A0A063Y5U2</accession>
<dbReference type="EMBL" id="JMSZ01000016">
    <property type="protein sequence ID" value="KDE40141.1"/>
    <property type="molecule type" value="Genomic_DNA"/>
</dbReference>
<protein>
    <recommendedName>
        <fullName evidence="2">UPF0301 protein ADINL_0733</fullName>
    </recommendedName>
</protein>
<sequence length="188" mass="20840">MSESTSLRDQFLISMPHLDDRHFSRSLTYICDHSEYGAMGIIINRPAGMLVHDLFAHIELDYSRIAIDPMPVFKGGPIHPDRGFVLHRDDGRRWLSSHAISQEIRLTTSMDILEAMALGKGPKDCLVALGYAGWSPGQLEQEICDNTWLSCPANSDIMFRLPAEERLQAAAASLGVNLQLMTAHAGHA</sequence>
<gene>
    <name evidence="3" type="ORF">ADINL_0733</name>
</gene>
<dbReference type="STRING" id="267850.ADINL_0733"/>
<dbReference type="RefSeq" id="WP_036544096.1">
    <property type="nucleotide sequence ID" value="NZ_JMSZ01000016.1"/>
</dbReference>
<evidence type="ECO:0000313" key="4">
    <source>
        <dbReference type="Proteomes" id="UP000027318"/>
    </source>
</evidence>
<dbReference type="OrthoDB" id="9807486at2"/>
<evidence type="ECO:0000256" key="1">
    <source>
        <dbReference type="ARBA" id="ARBA00009600"/>
    </source>
</evidence>
<comment type="similarity">
    <text evidence="1 2">Belongs to the UPF0301 (AlgH) family.</text>
</comment>
<dbReference type="Gene3D" id="3.40.1740.10">
    <property type="entry name" value="VC0467-like"/>
    <property type="match status" value="1"/>
</dbReference>
<reference evidence="3 4" key="1">
    <citation type="journal article" date="2005" name="Int. J. Syst. Evol. Microbiol.">
        <title>Nitrincola lacisaponensis gen. nov., sp. nov., a novel alkaliphilic bacterium isolated from an alkaline, saline lake.</title>
        <authorList>
            <person name="Dimitriu P.A."/>
            <person name="Shukla S.K."/>
            <person name="Conradt J."/>
            <person name="Marquez M.C."/>
            <person name="Ventosa A."/>
            <person name="Maglia A."/>
            <person name="Peyton B.M."/>
            <person name="Pinkart H.C."/>
            <person name="Mormile M.R."/>
        </authorList>
    </citation>
    <scope>NUCLEOTIDE SEQUENCE [LARGE SCALE GENOMIC DNA]</scope>
    <source>
        <strain evidence="3 4">4CA</strain>
    </source>
</reference>
<evidence type="ECO:0000313" key="3">
    <source>
        <dbReference type="EMBL" id="KDE40141.1"/>
    </source>
</evidence>